<reference evidence="3" key="1">
    <citation type="submission" date="2017-06" db="EMBL/GenBank/DDBJ databases">
        <title>Genome analysis of Fimbriiglobus ruber SP5, the first member of the order Planctomycetales with confirmed chitinolytic capability.</title>
        <authorList>
            <person name="Ravin N.V."/>
            <person name="Rakitin A.L."/>
            <person name="Ivanova A.A."/>
            <person name="Beletsky A.V."/>
            <person name="Kulichevskaya I.S."/>
            <person name="Mardanov A.V."/>
            <person name="Dedysh S.N."/>
        </authorList>
    </citation>
    <scope>NUCLEOTIDE SEQUENCE [LARGE SCALE GENOMIC DNA]</scope>
    <source>
        <strain evidence="3">SP5</strain>
    </source>
</reference>
<dbReference type="Proteomes" id="UP000214646">
    <property type="component" value="Unassembled WGS sequence"/>
</dbReference>
<dbReference type="Pfam" id="PF04233">
    <property type="entry name" value="Phage_Mu_F"/>
    <property type="match status" value="1"/>
</dbReference>
<name>A0A225DXS8_9BACT</name>
<evidence type="ECO:0000313" key="3">
    <source>
        <dbReference type="Proteomes" id="UP000214646"/>
    </source>
</evidence>
<keyword evidence="3" id="KW-1185">Reference proteome</keyword>
<gene>
    <name evidence="2" type="ORF">FRUB_04127</name>
</gene>
<feature type="domain" description="Phage head morphogenesis" evidence="1">
    <location>
        <begin position="160"/>
        <end position="271"/>
    </location>
</feature>
<comment type="caution">
    <text evidence="2">The sequence shown here is derived from an EMBL/GenBank/DDBJ whole genome shotgun (WGS) entry which is preliminary data.</text>
</comment>
<dbReference type="NCBIfam" id="TIGR01641">
    <property type="entry name" value="phageSPP1_gp7"/>
    <property type="match status" value="1"/>
</dbReference>
<dbReference type="EMBL" id="NIDE01000005">
    <property type="protein sequence ID" value="OWK42049.1"/>
    <property type="molecule type" value="Genomic_DNA"/>
</dbReference>
<sequence length="280" mass="31435">MVRKQPWSNRSQKGIVMGKPLNPSTAIEQRYYNALHVLIARMIADTELELKKLFKTEHAEEYFAQDASISSQARILTNALIKKYTDLFASLSRPMAEEFARESNKSSDIAVKSSIRHLSDELTLSTKTITSGPLNDILTATVAENVGLIKSIPAQYLSGVQGAVMRSITTGNGMQDLVPYLQKHKDITLRRARMIAQDQTKKNFSALSKARMEKIGVQEYRWLHTSGSRHPRKLHIQMSGSIFRYDDPPVIDERTGERGIPGQAINCACRMQPILNFSEG</sequence>
<dbReference type="RefSeq" id="WP_088255264.1">
    <property type="nucleotide sequence ID" value="NZ_NIDE01000005.1"/>
</dbReference>
<dbReference type="OrthoDB" id="62511at2"/>
<accession>A0A225DXS8</accession>
<protein>
    <submittedName>
        <fullName evidence="2">Plasmid-related protein</fullName>
    </submittedName>
</protein>
<evidence type="ECO:0000259" key="1">
    <source>
        <dbReference type="Pfam" id="PF04233"/>
    </source>
</evidence>
<evidence type="ECO:0000313" key="2">
    <source>
        <dbReference type="EMBL" id="OWK42049.1"/>
    </source>
</evidence>
<organism evidence="2 3">
    <name type="scientific">Fimbriiglobus ruber</name>
    <dbReference type="NCBI Taxonomy" id="1908690"/>
    <lineage>
        <taxon>Bacteria</taxon>
        <taxon>Pseudomonadati</taxon>
        <taxon>Planctomycetota</taxon>
        <taxon>Planctomycetia</taxon>
        <taxon>Gemmatales</taxon>
        <taxon>Gemmataceae</taxon>
        <taxon>Fimbriiglobus</taxon>
    </lineage>
</organism>
<dbReference type="AlphaFoldDB" id="A0A225DXS8"/>
<dbReference type="InterPro" id="IPR006528">
    <property type="entry name" value="Phage_head_morphogenesis_dom"/>
</dbReference>
<proteinExistence type="predicted"/>